<evidence type="ECO:0000256" key="12">
    <source>
        <dbReference type="SAM" id="MobiDB-lite"/>
    </source>
</evidence>
<keyword evidence="3 13" id="KW-0812">Transmembrane</keyword>
<keyword evidence="15" id="KW-1185">Reference proteome</keyword>
<reference evidence="14" key="1">
    <citation type="submission" date="2021-03" db="EMBL/GenBank/DDBJ databases">
        <title>Actinotalea soli sp. nov., isolated from soil.</title>
        <authorList>
            <person name="Ping W."/>
            <person name="Zhang J."/>
        </authorList>
    </citation>
    <scope>NUCLEOTIDE SEQUENCE</scope>
    <source>
        <strain evidence="14">BY-33</strain>
    </source>
</reference>
<dbReference type="AlphaFoldDB" id="A0A939LMX2"/>
<feature type="transmembrane region" description="Helical" evidence="13">
    <location>
        <begin position="210"/>
        <end position="232"/>
    </location>
</feature>
<name>A0A939LMX2_9CELL</name>
<feature type="transmembrane region" description="Helical" evidence="13">
    <location>
        <begin position="311"/>
        <end position="328"/>
    </location>
</feature>
<dbReference type="GO" id="GO:0016020">
    <property type="term" value="C:membrane"/>
    <property type="evidence" value="ECO:0007669"/>
    <property type="project" value="UniProtKB-SubCell"/>
</dbReference>
<feature type="transmembrane region" description="Helical" evidence="13">
    <location>
        <begin position="252"/>
        <end position="273"/>
    </location>
</feature>
<dbReference type="InterPro" id="IPR050450">
    <property type="entry name" value="COX15/CtaA_HemeA_synthase"/>
</dbReference>
<dbReference type="GO" id="GO:0016491">
    <property type="term" value="F:oxidoreductase activity"/>
    <property type="evidence" value="ECO:0007669"/>
    <property type="project" value="UniProtKB-KW"/>
</dbReference>
<keyword evidence="7" id="KW-0408">Iron</keyword>
<evidence type="ECO:0000256" key="3">
    <source>
        <dbReference type="ARBA" id="ARBA00022692"/>
    </source>
</evidence>
<protein>
    <submittedName>
        <fullName evidence="14">Heme A synthase</fullName>
    </submittedName>
</protein>
<proteinExistence type="predicted"/>
<dbReference type="GO" id="GO:0046872">
    <property type="term" value="F:metal ion binding"/>
    <property type="evidence" value="ECO:0007669"/>
    <property type="project" value="UniProtKB-KW"/>
</dbReference>
<evidence type="ECO:0000256" key="5">
    <source>
        <dbReference type="ARBA" id="ARBA00022989"/>
    </source>
</evidence>
<evidence type="ECO:0000313" key="15">
    <source>
        <dbReference type="Proteomes" id="UP000664209"/>
    </source>
</evidence>
<evidence type="ECO:0000256" key="9">
    <source>
        <dbReference type="ARBA" id="ARBA00023136"/>
    </source>
</evidence>
<feature type="transmembrane region" description="Helical" evidence="13">
    <location>
        <begin position="285"/>
        <end position="305"/>
    </location>
</feature>
<feature type="region of interest" description="Disordered" evidence="12">
    <location>
        <begin position="1"/>
        <end position="47"/>
    </location>
</feature>
<dbReference type="PANTHER" id="PTHR35457:SF1">
    <property type="entry name" value="HEME A SYNTHASE"/>
    <property type="match status" value="1"/>
</dbReference>
<evidence type="ECO:0000256" key="2">
    <source>
        <dbReference type="ARBA" id="ARBA00022475"/>
    </source>
</evidence>
<keyword evidence="6" id="KW-0560">Oxidoreductase</keyword>
<evidence type="ECO:0000256" key="10">
    <source>
        <dbReference type="ARBA" id="ARBA00023157"/>
    </source>
</evidence>
<comment type="pathway">
    <text evidence="11">Porphyrin-containing compound metabolism.</text>
</comment>
<keyword evidence="2" id="KW-1003">Cell membrane</keyword>
<dbReference type="PANTHER" id="PTHR35457">
    <property type="entry name" value="HEME A SYNTHASE"/>
    <property type="match status" value="1"/>
</dbReference>
<evidence type="ECO:0000313" key="14">
    <source>
        <dbReference type="EMBL" id="MBO1750193.1"/>
    </source>
</evidence>
<feature type="compositionally biased region" description="Low complexity" evidence="12">
    <location>
        <begin position="11"/>
        <end position="25"/>
    </location>
</feature>
<keyword evidence="8" id="KW-0350">Heme biosynthesis</keyword>
<feature type="transmembrane region" description="Helical" evidence="13">
    <location>
        <begin position="169"/>
        <end position="189"/>
    </location>
</feature>
<comment type="subcellular location">
    <subcellularLocation>
        <location evidence="1">Membrane</location>
        <topology evidence="1">Multi-pass membrane protein</topology>
    </subcellularLocation>
</comment>
<keyword evidence="9 13" id="KW-0472">Membrane</keyword>
<gene>
    <name evidence="14" type="ORF">J4G33_00075</name>
</gene>
<sequence length="349" mass="36847">MTSLRGGYRGGVSSTAPAPAPTGRPRSPRDAADAAGPPPGQTRRRGAPSYRWARRILWANLVAQIGIVVTGGVVRLTGSGLGCSTWPQCEPGQFAPVMHPELGWHPVIEFGNRTLTGVLGVLALATAWIVWRERHRARPYRALGLVPLIGVLVQAVVGGLTVLVELHPAFVGVHFMLSMVLIAASTVVLRRHAEGDGTPRWHVTPRTRRLAAGLVPLTVLMIALGVVVTGAGPHSGDLEIAQRLALDPVAVSRVHAAAVWVYVAVLALVVAAIHRDRAPSTARRAAWVLVGVTLAQGIIGYVQFFTGLPEVLVAAHMLGASLLVAAQANQLLALRDRSVEDVGPVVTRG</sequence>
<dbReference type="EMBL" id="JAGEMK010000001">
    <property type="protein sequence ID" value="MBO1750193.1"/>
    <property type="molecule type" value="Genomic_DNA"/>
</dbReference>
<dbReference type="GO" id="GO:0006784">
    <property type="term" value="P:heme A biosynthetic process"/>
    <property type="evidence" value="ECO:0007669"/>
    <property type="project" value="InterPro"/>
</dbReference>
<keyword evidence="5 13" id="KW-1133">Transmembrane helix</keyword>
<evidence type="ECO:0000256" key="13">
    <source>
        <dbReference type="SAM" id="Phobius"/>
    </source>
</evidence>
<comment type="caution">
    <text evidence="14">The sequence shown here is derived from an EMBL/GenBank/DDBJ whole genome shotgun (WGS) entry which is preliminary data.</text>
</comment>
<evidence type="ECO:0000256" key="1">
    <source>
        <dbReference type="ARBA" id="ARBA00004141"/>
    </source>
</evidence>
<evidence type="ECO:0000256" key="4">
    <source>
        <dbReference type="ARBA" id="ARBA00022723"/>
    </source>
</evidence>
<organism evidence="14 15">
    <name type="scientific">Actinotalea soli</name>
    <dbReference type="NCBI Taxonomy" id="2819234"/>
    <lineage>
        <taxon>Bacteria</taxon>
        <taxon>Bacillati</taxon>
        <taxon>Actinomycetota</taxon>
        <taxon>Actinomycetes</taxon>
        <taxon>Micrococcales</taxon>
        <taxon>Cellulomonadaceae</taxon>
        <taxon>Actinotalea</taxon>
    </lineage>
</organism>
<feature type="transmembrane region" description="Helical" evidence="13">
    <location>
        <begin position="52"/>
        <end position="74"/>
    </location>
</feature>
<evidence type="ECO:0000256" key="8">
    <source>
        <dbReference type="ARBA" id="ARBA00023133"/>
    </source>
</evidence>
<dbReference type="Proteomes" id="UP000664209">
    <property type="component" value="Unassembled WGS sequence"/>
</dbReference>
<keyword evidence="10" id="KW-1015">Disulfide bond</keyword>
<dbReference type="Pfam" id="PF02628">
    <property type="entry name" value="COX15-CtaA"/>
    <property type="match status" value="1"/>
</dbReference>
<evidence type="ECO:0000256" key="11">
    <source>
        <dbReference type="ARBA" id="ARBA00023444"/>
    </source>
</evidence>
<evidence type="ECO:0000256" key="6">
    <source>
        <dbReference type="ARBA" id="ARBA00023002"/>
    </source>
</evidence>
<dbReference type="InterPro" id="IPR003780">
    <property type="entry name" value="COX15/CtaA_fam"/>
</dbReference>
<accession>A0A939LMX2</accession>
<keyword evidence="4" id="KW-0479">Metal-binding</keyword>
<feature type="transmembrane region" description="Helical" evidence="13">
    <location>
        <begin position="143"/>
        <end position="163"/>
    </location>
</feature>
<feature type="transmembrane region" description="Helical" evidence="13">
    <location>
        <begin position="110"/>
        <end position="131"/>
    </location>
</feature>
<evidence type="ECO:0000256" key="7">
    <source>
        <dbReference type="ARBA" id="ARBA00023004"/>
    </source>
</evidence>